<keyword evidence="11" id="KW-1185">Reference proteome</keyword>
<comment type="subunit">
    <text evidence="8">Component of the spliceosome. Present in the activated B complex, the catalytically activated B* complex which catalyzes the branching, the catalytic step 1 C complex catalyzing the exon ligation, and the postcatalytic P complex containing the ligated exons (mRNA) and the excised lariat intron.</text>
</comment>
<evidence type="ECO:0000313" key="10">
    <source>
        <dbReference type="EMBL" id="GAV01161.1"/>
    </source>
</evidence>
<keyword evidence="4 8" id="KW-0747">Spliceosome</keyword>
<feature type="binding site" evidence="8">
    <location>
        <position position="83"/>
    </location>
    <ligand>
        <name>Zn(2+)</name>
        <dbReference type="ChEBI" id="CHEBI:29105"/>
    </ligand>
</feature>
<dbReference type="InterPro" id="IPR007590">
    <property type="entry name" value="Saf4/Yju2"/>
</dbReference>
<keyword evidence="5 8" id="KW-0862">Zinc</keyword>
<protein>
    <recommendedName>
        <fullName evidence="8">Splicing factor YJU2</fullName>
    </recommendedName>
</protein>
<dbReference type="GO" id="GO:0071006">
    <property type="term" value="C:U2-type catalytic step 1 spliceosome"/>
    <property type="evidence" value="ECO:0007669"/>
    <property type="project" value="UniProtKB-UniRule"/>
</dbReference>
<feature type="region of interest" description="Disordered" evidence="9">
    <location>
        <begin position="286"/>
        <end position="332"/>
    </location>
</feature>
<dbReference type="AlphaFoldDB" id="A0A1D1VJQ7"/>
<reference evidence="10 11" key="1">
    <citation type="journal article" date="2016" name="Nat. Commun.">
        <title>Extremotolerant tardigrade genome and improved radiotolerance of human cultured cells by tardigrade-unique protein.</title>
        <authorList>
            <person name="Hashimoto T."/>
            <person name="Horikawa D.D."/>
            <person name="Saito Y."/>
            <person name="Kuwahara H."/>
            <person name="Kozuka-Hata H."/>
            <person name="Shin-I T."/>
            <person name="Minakuchi Y."/>
            <person name="Ohishi K."/>
            <person name="Motoyama A."/>
            <person name="Aizu T."/>
            <person name="Enomoto A."/>
            <person name="Kondo K."/>
            <person name="Tanaka S."/>
            <person name="Hara Y."/>
            <person name="Koshikawa S."/>
            <person name="Sagara H."/>
            <person name="Miura T."/>
            <person name="Yokobori S."/>
            <person name="Miyagawa K."/>
            <person name="Suzuki Y."/>
            <person name="Kubo T."/>
            <person name="Oyama M."/>
            <person name="Kohara Y."/>
            <person name="Fujiyama A."/>
            <person name="Arakawa K."/>
            <person name="Katayama T."/>
            <person name="Toyoda A."/>
            <person name="Kunieda T."/>
        </authorList>
    </citation>
    <scope>NUCLEOTIDE SEQUENCE [LARGE SCALE GENOMIC DNA]</scope>
    <source>
        <strain evidence="10 11">YOKOZUNA-1</strain>
    </source>
</reference>
<evidence type="ECO:0000256" key="8">
    <source>
        <dbReference type="HAMAP-Rule" id="MF_03226"/>
    </source>
</evidence>
<dbReference type="Proteomes" id="UP000186922">
    <property type="component" value="Unassembled WGS sequence"/>
</dbReference>
<name>A0A1D1VJQ7_RAMVA</name>
<organism evidence="10 11">
    <name type="scientific">Ramazzottius varieornatus</name>
    <name type="common">Water bear</name>
    <name type="synonym">Tardigrade</name>
    <dbReference type="NCBI Taxonomy" id="947166"/>
    <lineage>
        <taxon>Eukaryota</taxon>
        <taxon>Metazoa</taxon>
        <taxon>Ecdysozoa</taxon>
        <taxon>Tardigrada</taxon>
        <taxon>Eutardigrada</taxon>
        <taxon>Parachela</taxon>
        <taxon>Hypsibioidea</taxon>
        <taxon>Ramazzottiidae</taxon>
        <taxon>Ramazzottius</taxon>
    </lineage>
</organism>
<sequence>MTERKVINKYYPPDFDPTKLPRLKLQKNRQFNVRIMAPCNMKCNTCGEYIYKGKKFNSRQETVDGETYLELRIYRFYIKCPRCMSEITFKTNLVEMDYDLENGATRNFQAVRLAEMEEERQDEARAEEEKSNPMIALERRTQDSRSEMDRLEALEEIRDLNMRQANVNYDQVIKMTVEKEMQAMKEQEEADEAFIKSIFSKEEGPVIKRLLDDDEDDDDQPRTSASLTSSSGDSADILTAKLDSSVPPSSLFKKPKIEEKKVESWEKSIGSSSKIILSSLVKVKPAASTPPASLPVVQKPSSSSVSTSKSAVQNSGLNTLLAYGGSDEDDSN</sequence>
<comment type="caution">
    <text evidence="10">The sequence shown here is derived from an EMBL/GenBank/DDBJ whole genome shotgun (WGS) entry which is preliminary data.</text>
</comment>
<evidence type="ECO:0000313" key="11">
    <source>
        <dbReference type="Proteomes" id="UP000186922"/>
    </source>
</evidence>
<comment type="function">
    <text evidence="8">Part of the spliceosome which catalyzes two sequential transesterification reactions, first the excision of the non-coding intron from pre-mRNA and then the ligation of the coding exons to form the mature mRNA. Plays a role in stabilizing the structure of the spliceosome catalytic core and docking of the branch helix into the active site, producing 5'-exon and lariat intron-3'-intermediates.</text>
</comment>
<accession>A0A1D1VJQ7</accession>
<evidence type="ECO:0000256" key="2">
    <source>
        <dbReference type="ARBA" id="ARBA00022664"/>
    </source>
</evidence>
<dbReference type="PANTHER" id="PTHR12111">
    <property type="entry name" value="SPLICING FACTOR YJU2"/>
    <property type="match status" value="1"/>
</dbReference>
<dbReference type="PANTHER" id="PTHR12111:SF1">
    <property type="entry name" value="SPLICING FACTOR YJU2"/>
    <property type="match status" value="1"/>
</dbReference>
<feature type="binding site" evidence="8">
    <location>
        <position position="80"/>
    </location>
    <ligand>
        <name>Zn(2+)</name>
        <dbReference type="ChEBI" id="CHEBI:29105"/>
    </ligand>
</feature>
<evidence type="ECO:0000256" key="4">
    <source>
        <dbReference type="ARBA" id="ARBA00022728"/>
    </source>
</evidence>
<gene>
    <name evidence="10" type="primary">RvY_11913-1</name>
    <name evidence="10" type="synonym">RvY_11913.1</name>
    <name evidence="10" type="ORF">RvY_11913</name>
</gene>
<evidence type="ECO:0000256" key="5">
    <source>
        <dbReference type="ARBA" id="ARBA00022833"/>
    </source>
</evidence>
<keyword evidence="3 8" id="KW-0479">Metal-binding</keyword>
<dbReference type="HAMAP" id="MF_03226">
    <property type="entry name" value="YJU2"/>
    <property type="match status" value="1"/>
</dbReference>
<feature type="compositionally biased region" description="Low complexity" evidence="9">
    <location>
        <begin position="223"/>
        <end position="236"/>
    </location>
</feature>
<proteinExistence type="inferred from homology"/>
<evidence type="ECO:0000256" key="9">
    <source>
        <dbReference type="SAM" id="MobiDB-lite"/>
    </source>
</evidence>
<dbReference type="InterPro" id="IPR043701">
    <property type="entry name" value="Yju2"/>
</dbReference>
<feature type="region of interest" description="Disordered" evidence="9">
    <location>
        <begin position="211"/>
        <end position="270"/>
    </location>
</feature>
<feature type="binding site" evidence="8">
    <location>
        <position position="46"/>
    </location>
    <ligand>
        <name>Zn(2+)</name>
        <dbReference type="ChEBI" id="CHEBI:29105"/>
    </ligand>
</feature>
<feature type="compositionally biased region" description="Low complexity" evidence="9">
    <location>
        <begin position="294"/>
        <end position="315"/>
    </location>
</feature>
<dbReference type="OrthoDB" id="674963at2759"/>
<comment type="similarity">
    <text evidence="8">Belongs to the CWC16 family. YJU2 subfamily.</text>
</comment>
<keyword evidence="6" id="KW-0508">mRNA splicing</keyword>
<dbReference type="STRING" id="947166.A0A1D1VJQ7"/>
<feature type="binding site" evidence="8">
    <location>
        <position position="43"/>
    </location>
    <ligand>
        <name>Zn(2+)</name>
        <dbReference type="ChEBI" id="CHEBI:29105"/>
    </ligand>
</feature>
<feature type="compositionally biased region" description="Basic and acidic residues" evidence="9">
    <location>
        <begin position="255"/>
        <end position="266"/>
    </location>
</feature>
<keyword evidence="2" id="KW-0507">mRNA processing</keyword>
<keyword evidence="7 8" id="KW-0539">Nucleus</keyword>
<dbReference type="GO" id="GO:0000349">
    <property type="term" value="P:generation of catalytic spliceosome for first transesterification step"/>
    <property type="evidence" value="ECO:0007669"/>
    <property type="project" value="UniProtKB-UniRule"/>
</dbReference>
<dbReference type="GO" id="GO:0046872">
    <property type="term" value="F:metal ion binding"/>
    <property type="evidence" value="ECO:0007669"/>
    <property type="project" value="UniProtKB-KW"/>
</dbReference>
<dbReference type="EMBL" id="BDGG01000007">
    <property type="protein sequence ID" value="GAV01161.1"/>
    <property type="molecule type" value="Genomic_DNA"/>
</dbReference>
<evidence type="ECO:0000256" key="7">
    <source>
        <dbReference type="ARBA" id="ARBA00023242"/>
    </source>
</evidence>
<dbReference type="Pfam" id="PF04502">
    <property type="entry name" value="Saf4_Yju2"/>
    <property type="match status" value="1"/>
</dbReference>
<evidence type="ECO:0000256" key="6">
    <source>
        <dbReference type="ARBA" id="ARBA00023187"/>
    </source>
</evidence>
<evidence type="ECO:0000256" key="1">
    <source>
        <dbReference type="ARBA" id="ARBA00004123"/>
    </source>
</evidence>
<comment type="subcellular location">
    <subcellularLocation>
        <location evidence="1 8">Nucleus</location>
    </subcellularLocation>
</comment>
<evidence type="ECO:0000256" key="3">
    <source>
        <dbReference type="ARBA" id="ARBA00022723"/>
    </source>
</evidence>